<dbReference type="AlphaFoldDB" id="A0A3Q7F1C2"/>
<dbReference type="Gramene" id="Solyc02g069350.3.1">
    <property type="protein sequence ID" value="Solyc02g069350.3.1"/>
    <property type="gene ID" value="Solyc02g069350.3"/>
</dbReference>
<proteinExistence type="predicted"/>
<evidence type="ECO:0000313" key="2">
    <source>
        <dbReference type="Proteomes" id="UP000004994"/>
    </source>
</evidence>
<sequence>MDLHEYLRNSIRGHSHAHFRYSLGFWSSVSSWCNEHNVVWQNYQGVEKESFEKGVTRCQLKVEQFNEKPQRCKCSNVEKCEFCVLLQVFIVLHQRDEKFA</sequence>
<organism evidence="1">
    <name type="scientific">Solanum lycopersicum</name>
    <name type="common">Tomato</name>
    <name type="synonym">Lycopersicon esculentum</name>
    <dbReference type="NCBI Taxonomy" id="4081"/>
    <lineage>
        <taxon>Eukaryota</taxon>
        <taxon>Viridiplantae</taxon>
        <taxon>Streptophyta</taxon>
        <taxon>Embryophyta</taxon>
        <taxon>Tracheophyta</taxon>
        <taxon>Spermatophyta</taxon>
        <taxon>Magnoliopsida</taxon>
        <taxon>eudicotyledons</taxon>
        <taxon>Gunneridae</taxon>
        <taxon>Pentapetalae</taxon>
        <taxon>asterids</taxon>
        <taxon>lamiids</taxon>
        <taxon>Solanales</taxon>
        <taxon>Solanaceae</taxon>
        <taxon>Solanoideae</taxon>
        <taxon>Solaneae</taxon>
        <taxon>Solanum</taxon>
        <taxon>Solanum subgen. Lycopersicon</taxon>
    </lineage>
</organism>
<name>A0A3Q7F1C2_SOLLC</name>
<reference evidence="1" key="1">
    <citation type="journal article" date="2012" name="Nature">
        <title>The tomato genome sequence provides insights into fleshy fruit evolution.</title>
        <authorList>
            <consortium name="Tomato Genome Consortium"/>
        </authorList>
    </citation>
    <scope>NUCLEOTIDE SEQUENCE [LARGE SCALE GENOMIC DNA]</scope>
    <source>
        <strain evidence="1">cv. Heinz 1706</strain>
    </source>
</reference>
<evidence type="ECO:0000313" key="1">
    <source>
        <dbReference type="EnsemblPlants" id="Solyc02g069350.3.1"/>
    </source>
</evidence>
<reference evidence="1" key="2">
    <citation type="submission" date="2019-01" db="UniProtKB">
        <authorList>
            <consortium name="EnsemblPlants"/>
        </authorList>
    </citation>
    <scope>IDENTIFICATION</scope>
    <source>
        <strain evidence="1">cv. Heinz 1706</strain>
    </source>
</reference>
<accession>A0A3Q7F1C2</accession>
<protein>
    <submittedName>
        <fullName evidence="1">Uncharacterized protein</fullName>
    </submittedName>
</protein>
<keyword evidence="2" id="KW-1185">Reference proteome</keyword>
<dbReference type="Proteomes" id="UP000004994">
    <property type="component" value="Chromosome 2"/>
</dbReference>
<dbReference type="EnsemblPlants" id="Solyc02g069350.3.1">
    <property type="protein sequence ID" value="Solyc02g069350.3.1"/>
    <property type="gene ID" value="Solyc02g069350.3"/>
</dbReference>
<dbReference type="InParanoid" id="A0A3Q7F1C2"/>